<dbReference type="InterPro" id="IPR050834">
    <property type="entry name" value="Glycosyltransf_2"/>
</dbReference>
<feature type="transmembrane region" description="Helical" evidence="1">
    <location>
        <begin position="385"/>
        <end position="404"/>
    </location>
</feature>
<keyword evidence="1" id="KW-0812">Transmembrane</keyword>
<feature type="transmembrane region" description="Helical" evidence="1">
    <location>
        <begin position="448"/>
        <end position="481"/>
    </location>
</feature>
<proteinExistence type="predicted"/>
<feature type="transmembrane region" description="Helical" evidence="1">
    <location>
        <begin position="979"/>
        <end position="998"/>
    </location>
</feature>
<dbReference type="Pfam" id="PF13641">
    <property type="entry name" value="Glyco_tranf_2_3"/>
    <property type="match status" value="1"/>
</dbReference>
<dbReference type="EMBL" id="CAEZSD010000016">
    <property type="protein sequence ID" value="CAB4530399.1"/>
    <property type="molecule type" value="Genomic_DNA"/>
</dbReference>
<feature type="transmembrane region" description="Helical" evidence="1">
    <location>
        <begin position="556"/>
        <end position="579"/>
    </location>
</feature>
<organism evidence="2">
    <name type="scientific">freshwater metagenome</name>
    <dbReference type="NCBI Taxonomy" id="449393"/>
    <lineage>
        <taxon>unclassified sequences</taxon>
        <taxon>metagenomes</taxon>
        <taxon>ecological metagenomes</taxon>
    </lineage>
</organism>
<feature type="transmembrane region" description="Helical" evidence="1">
    <location>
        <begin position="709"/>
        <end position="729"/>
    </location>
</feature>
<feature type="transmembrane region" description="Helical" evidence="1">
    <location>
        <begin position="599"/>
        <end position="619"/>
    </location>
</feature>
<dbReference type="PANTHER" id="PTHR43685:SF3">
    <property type="entry name" value="SLR2126 PROTEIN"/>
    <property type="match status" value="1"/>
</dbReference>
<feature type="transmembrane region" description="Helical" evidence="1">
    <location>
        <begin position="519"/>
        <end position="536"/>
    </location>
</feature>
<feature type="transmembrane region" description="Helical" evidence="1">
    <location>
        <begin position="626"/>
        <end position="647"/>
    </location>
</feature>
<name>A0A6J6AWE2_9ZZZZ</name>
<feature type="transmembrane region" description="Helical" evidence="1">
    <location>
        <begin position="653"/>
        <end position="671"/>
    </location>
</feature>
<keyword evidence="1" id="KW-1133">Transmembrane helix</keyword>
<protein>
    <submittedName>
        <fullName evidence="2">Unannotated protein</fullName>
    </submittedName>
</protein>
<keyword evidence="1" id="KW-0472">Membrane</keyword>
<dbReference type="Gene3D" id="3.90.550.10">
    <property type="entry name" value="Spore Coat Polysaccharide Biosynthesis Protein SpsA, Chain A"/>
    <property type="match status" value="1"/>
</dbReference>
<dbReference type="AlphaFoldDB" id="A0A6J6AWE2"/>
<evidence type="ECO:0000313" key="2">
    <source>
        <dbReference type="EMBL" id="CAB4530399.1"/>
    </source>
</evidence>
<feature type="transmembrane region" description="Helical" evidence="1">
    <location>
        <begin position="493"/>
        <end position="513"/>
    </location>
</feature>
<reference evidence="2" key="1">
    <citation type="submission" date="2020-05" db="EMBL/GenBank/DDBJ databases">
        <authorList>
            <person name="Chiriac C."/>
            <person name="Salcher M."/>
            <person name="Ghai R."/>
            <person name="Kavagutti S V."/>
        </authorList>
    </citation>
    <scope>NUCLEOTIDE SEQUENCE</scope>
</reference>
<dbReference type="PANTHER" id="PTHR43685">
    <property type="entry name" value="GLYCOSYLTRANSFERASE"/>
    <property type="match status" value="1"/>
</dbReference>
<feature type="transmembrane region" description="Helical" evidence="1">
    <location>
        <begin position="741"/>
        <end position="767"/>
    </location>
</feature>
<sequence length="1011" mass="110446">MSSQRVTAILVVHDGATWLAEVVTSISSQKRKPDQIFAIDTGSVDSSAKLLKGARIPCATVDREVGFGEAVAHAVNQLPSAVENSDEWLWILHDDCALDPNALNALLEAIQERPNVVMAGPKLLGWHNRTHLIELGVSIASNGARWTGLEPSEYDQGQHDGVHEVLSVSTAGALIRRDVFEELGGFDQNLELFRDDVDFGWRVRVAGHSVIAVSDAIGYHAQASATERRSVDVEGAFLHRPLLLDRRNAAYVLLANSSLFALPWLTLQILSGALLRAIGFLFAKLPGYASDELLAIGSLFLHPAELLEARKSRKQHRFISPRVVKNFIPSRTSQLRASFTRLASEFRTRILPDTSDQDSAVLSDLVLDEDEDLLTPIAHAPWRTIFYRPMIVAASIVAIVSLAWTRHRLGSLSGGALAESPHSFRELIKLYISSWHEVGMGSGLSTPAWVLIVGLASVITFGNTQVLITLIFFFAPFIIMVSAHRYLKKFTENGWLSAGASLLYALSPISIAAINSGRLGVLVLLALLPFFIRQIYQWIDIEKWSRRGIYGHALFLWLLASFNPSVLAILIGAVALTTINDFQRSGNDYHDSLFLTRLYRRLTLLIVPFLLAAPGSFGLLIHPSRFFTEIGIGVSGGGPNLAILANPGGPGSLPWWCISPITAVLLLSYFSTTAARRFATPGIIFLLLGTIASVLVVPGNGSTLSSPVFPGTFIAMATLLAIASAVVMFDKIKARLQQSNINYRHISVAAVLILTLIYSTTAIFWLVTAGADSPVKSSQEKVLPAYLAVEKSAKTLVIRSYIEESERTLSYYISRGADLSLGEADVAPDDTRVISQAVEGLIDNTGVTSSKVFSTYGIKYIFLKRPIIEEVVQTIDGLGGFSRTSATKAGIVWKVNNPTGRMIHTDYAGTITILENKGVTASVSTPGTITLTENFSNGWRLYQDGYRSARIKDQYNLPTFEVTNAGEITVFHDGTIRRAWISFFIITLVASIVLALPGGRRKREISEKELA</sequence>
<feature type="transmembrane region" description="Helical" evidence="1">
    <location>
        <begin position="678"/>
        <end position="697"/>
    </location>
</feature>
<evidence type="ECO:0000256" key="1">
    <source>
        <dbReference type="SAM" id="Phobius"/>
    </source>
</evidence>
<gene>
    <name evidence="2" type="ORF">UFOPK1399_00241</name>
</gene>
<dbReference type="SUPFAM" id="SSF53448">
    <property type="entry name" value="Nucleotide-diphospho-sugar transferases"/>
    <property type="match status" value="1"/>
</dbReference>
<dbReference type="InterPro" id="IPR029044">
    <property type="entry name" value="Nucleotide-diphossugar_trans"/>
</dbReference>
<accession>A0A6J6AWE2</accession>